<dbReference type="AlphaFoldDB" id="A0A3B7MMN3"/>
<sequence>MPFIDPKNKGDWAFTNTADSKIAAKRIIRFISIKVSFLFNKYQAGRINHPQMQGPCTFTD</sequence>
<dbReference type="Proteomes" id="UP000263900">
    <property type="component" value="Chromosome"/>
</dbReference>
<organism evidence="1 2">
    <name type="scientific">Paraflavitalea soli</name>
    <dbReference type="NCBI Taxonomy" id="2315862"/>
    <lineage>
        <taxon>Bacteria</taxon>
        <taxon>Pseudomonadati</taxon>
        <taxon>Bacteroidota</taxon>
        <taxon>Chitinophagia</taxon>
        <taxon>Chitinophagales</taxon>
        <taxon>Chitinophagaceae</taxon>
        <taxon>Paraflavitalea</taxon>
    </lineage>
</organism>
<reference evidence="1 2" key="1">
    <citation type="submission" date="2018-09" db="EMBL/GenBank/DDBJ databases">
        <title>Genome sequencing of strain 6GH32-13.</title>
        <authorList>
            <person name="Weon H.-Y."/>
            <person name="Heo J."/>
            <person name="Kwon S.-W."/>
        </authorList>
    </citation>
    <scope>NUCLEOTIDE SEQUENCE [LARGE SCALE GENOMIC DNA]</scope>
    <source>
        <strain evidence="1 2">5GH32-13</strain>
    </source>
</reference>
<proteinExistence type="predicted"/>
<accession>A0A3B7MMN3</accession>
<gene>
    <name evidence="1" type="ORF">D3H65_09510</name>
</gene>
<evidence type="ECO:0000313" key="2">
    <source>
        <dbReference type="Proteomes" id="UP000263900"/>
    </source>
</evidence>
<dbReference type="EMBL" id="CP032157">
    <property type="protein sequence ID" value="AXY74196.1"/>
    <property type="molecule type" value="Genomic_DNA"/>
</dbReference>
<keyword evidence="2" id="KW-1185">Reference proteome</keyword>
<dbReference type="KEGG" id="pseg:D3H65_09510"/>
<evidence type="ECO:0000313" key="1">
    <source>
        <dbReference type="EMBL" id="AXY74196.1"/>
    </source>
</evidence>
<protein>
    <submittedName>
        <fullName evidence="1">Uncharacterized protein</fullName>
    </submittedName>
</protein>
<name>A0A3B7MMN3_9BACT</name>